<dbReference type="InterPro" id="IPR044725">
    <property type="entry name" value="CBSX3_CBS_dom"/>
</dbReference>
<evidence type="ECO:0000256" key="1">
    <source>
        <dbReference type="ARBA" id="ARBA00023122"/>
    </source>
</evidence>
<dbReference type="Gene3D" id="3.10.580.10">
    <property type="entry name" value="CBS-domain"/>
    <property type="match status" value="1"/>
</dbReference>
<evidence type="ECO:0000313" key="5">
    <source>
        <dbReference type="Proteomes" id="UP000001396"/>
    </source>
</evidence>
<dbReference type="InterPro" id="IPR046342">
    <property type="entry name" value="CBS_dom_sf"/>
</dbReference>
<protein>
    <recommendedName>
        <fullName evidence="3">CBS domain-containing protein</fullName>
    </recommendedName>
</protein>
<dbReference type="PROSITE" id="PS51371">
    <property type="entry name" value="CBS"/>
    <property type="match status" value="2"/>
</dbReference>
<comment type="caution">
    <text evidence="4">The sequence shown here is derived from an EMBL/GenBank/DDBJ whole genome shotgun (WGS) entry which is preliminary data.</text>
</comment>
<keyword evidence="1 2" id="KW-0129">CBS domain</keyword>
<evidence type="ECO:0000259" key="3">
    <source>
        <dbReference type="PROSITE" id="PS51371"/>
    </source>
</evidence>
<sequence>MKSSIIFRNIKYGQPSNLTPKGSILKPILLNPSTPKTRLFINESNEKSIIDKRYMINISRNIEVLNFKELTPEAKERRHTAGFVDTKVMELLSNKPRGYQNIIKVKEGDTVFNAIQTMQKHKVGALVVVDAENRMTGIFSERDYMNRIVVKDLSSRTTYIKDVMSPHVVTVRTDTSTAKCMSIMIKRGFRHLPVVEGEKLVGILSIGDLVKHIISDQRSEINHLKQRLGGSYPDDLDQGL</sequence>
<proteinExistence type="predicted"/>
<evidence type="ECO:0000256" key="2">
    <source>
        <dbReference type="PROSITE-ProRule" id="PRU00703"/>
    </source>
</evidence>
<dbReference type="InterPro" id="IPR051257">
    <property type="entry name" value="Diverse_CBS-Domain"/>
</dbReference>
<accession>D3BQ52</accession>
<dbReference type="STRING" id="670386.D3BQ52"/>
<dbReference type="InterPro" id="IPR000644">
    <property type="entry name" value="CBS_dom"/>
</dbReference>
<evidence type="ECO:0000313" key="4">
    <source>
        <dbReference type="EMBL" id="EFA76272.1"/>
    </source>
</evidence>
<dbReference type="EMBL" id="ADBJ01000047">
    <property type="protein sequence ID" value="EFA76272.1"/>
    <property type="molecule type" value="Genomic_DNA"/>
</dbReference>
<dbReference type="InParanoid" id="D3BQ52"/>
<dbReference type="SUPFAM" id="SSF54631">
    <property type="entry name" value="CBS-domain pair"/>
    <property type="match status" value="1"/>
</dbReference>
<dbReference type="PANTHER" id="PTHR43080:SF10">
    <property type="entry name" value="CBS DOMAIN-CONTAINING PROTEIN"/>
    <property type="match status" value="1"/>
</dbReference>
<dbReference type="OMA" id="DTSTAKC"/>
<organism evidence="4 5">
    <name type="scientific">Heterostelium pallidum (strain ATCC 26659 / Pp 5 / PN500)</name>
    <name type="common">Cellular slime mold</name>
    <name type="synonym">Polysphondylium pallidum</name>
    <dbReference type="NCBI Taxonomy" id="670386"/>
    <lineage>
        <taxon>Eukaryota</taxon>
        <taxon>Amoebozoa</taxon>
        <taxon>Evosea</taxon>
        <taxon>Eumycetozoa</taxon>
        <taxon>Dictyostelia</taxon>
        <taxon>Acytosteliales</taxon>
        <taxon>Acytosteliaceae</taxon>
        <taxon>Heterostelium</taxon>
    </lineage>
</organism>
<feature type="domain" description="CBS" evidence="3">
    <location>
        <begin position="94"/>
        <end position="155"/>
    </location>
</feature>
<reference evidence="4 5" key="1">
    <citation type="journal article" date="2011" name="Genome Res.">
        <title>Phylogeny-wide analysis of social amoeba genomes highlights ancient origins for complex intercellular communication.</title>
        <authorList>
            <person name="Heidel A.J."/>
            <person name="Lawal H.M."/>
            <person name="Felder M."/>
            <person name="Schilde C."/>
            <person name="Helps N.R."/>
            <person name="Tunggal B."/>
            <person name="Rivero F."/>
            <person name="John U."/>
            <person name="Schleicher M."/>
            <person name="Eichinger L."/>
            <person name="Platzer M."/>
            <person name="Noegel A.A."/>
            <person name="Schaap P."/>
            <person name="Gloeckner G."/>
        </authorList>
    </citation>
    <scope>NUCLEOTIDE SEQUENCE [LARGE SCALE GENOMIC DNA]</scope>
    <source>
        <strain evidence="5">ATCC 26659 / Pp 5 / PN500</strain>
    </source>
</reference>
<dbReference type="SMART" id="SM00116">
    <property type="entry name" value="CBS"/>
    <property type="match status" value="2"/>
</dbReference>
<name>D3BQ52_HETP5</name>
<dbReference type="AlphaFoldDB" id="D3BQ52"/>
<dbReference type="Pfam" id="PF00571">
    <property type="entry name" value="CBS"/>
    <property type="match status" value="2"/>
</dbReference>
<keyword evidence="5" id="KW-1185">Reference proteome</keyword>
<dbReference type="PANTHER" id="PTHR43080">
    <property type="entry name" value="CBS DOMAIN-CONTAINING PROTEIN CBSX3, MITOCHONDRIAL"/>
    <property type="match status" value="1"/>
</dbReference>
<feature type="domain" description="CBS" evidence="3">
    <location>
        <begin position="164"/>
        <end position="220"/>
    </location>
</feature>
<dbReference type="GeneID" id="31365504"/>
<dbReference type="CDD" id="cd04623">
    <property type="entry name" value="CBS_pair_bac_euk"/>
    <property type="match status" value="1"/>
</dbReference>
<dbReference type="Proteomes" id="UP000001396">
    <property type="component" value="Unassembled WGS sequence"/>
</dbReference>
<dbReference type="RefSeq" id="XP_020428404.1">
    <property type="nucleotide sequence ID" value="XM_020580819.1"/>
</dbReference>
<gene>
    <name evidence="4" type="ORF">PPL_10033</name>
</gene>